<evidence type="ECO:0000313" key="6">
    <source>
        <dbReference type="EMBL" id="SAL51418.1"/>
    </source>
</evidence>
<dbReference type="Pfam" id="PF04828">
    <property type="entry name" value="GFA"/>
    <property type="match status" value="1"/>
</dbReference>
<dbReference type="SUPFAM" id="SSF51316">
    <property type="entry name" value="Mss4-like"/>
    <property type="match status" value="1"/>
</dbReference>
<dbReference type="InterPro" id="IPR006913">
    <property type="entry name" value="CENP-V/GFA"/>
</dbReference>
<gene>
    <name evidence="6" type="ORF">AWB66_02889</name>
</gene>
<dbReference type="PROSITE" id="PS51891">
    <property type="entry name" value="CENP_V_GFA"/>
    <property type="match status" value="1"/>
</dbReference>
<evidence type="ECO:0000256" key="1">
    <source>
        <dbReference type="ARBA" id="ARBA00005495"/>
    </source>
</evidence>
<dbReference type="Gene3D" id="3.90.1590.10">
    <property type="entry name" value="glutathione-dependent formaldehyde- activating enzyme (gfa)"/>
    <property type="match status" value="1"/>
</dbReference>
<dbReference type="InterPro" id="IPR011057">
    <property type="entry name" value="Mss4-like_sf"/>
</dbReference>
<evidence type="ECO:0000256" key="4">
    <source>
        <dbReference type="ARBA" id="ARBA00023239"/>
    </source>
</evidence>
<evidence type="ECO:0000313" key="7">
    <source>
        <dbReference type="Proteomes" id="UP000054717"/>
    </source>
</evidence>
<evidence type="ECO:0000259" key="5">
    <source>
        <dbReference type="PROSITE" id="PS51891"/>
    </source>
</evidence>
<dbReference type="STRING" id="326475.AWB66_02889"/>
<dbReference type="AlphaFoldDB" id="A0A158I498"/>
<reference evidence="6" key="1">
    <citation type="submission" date="2016-01" db="EMBL/GenBank/DDBJ databases">
        <authorList>
            <person name="Peeters Charlotte."/>
        </authorList>
    </citation>
    <scope>NUCLEOTIDE SEQUENCE</scope>
    <source>
        <strain evidence="6">LMG 22936</strain>
    </source>
</reference>
<sequence length="137" mass="14570">MNRIKGGCLCGSVRYESSQAPLMNAICHCVHCQKQSGSAFSMNVVVPAAGFEVAGATLATFDDVGASGLAVKRHFCSACGSPLYTELEANRGVVAVKAGTLDDTSWLKPQMHIWRSSAQEWVSIDDGAVCFERNPDA</sequence>
<dbReference type="PANTHER" id="PTHR33337:SF40">
    <property type="entry name" value="CENP-V_GFA DOMAIN-CONTAINING PROTEIN-RELATED"/>
    <property type="match status" value="1"/>
</dbReference>
<dbReference type="EMBL" id="FCNZ02000009">
    <property type="protein sequence ID" value="SAL51418.1"/>
    <property type="molecule type" value="Genomic_DNA"/>
</dbReference>
<protein>
    <submittedName>
        <fullName evidence="6">Glutathione-dependent formaldehyde-activating protein</fullName>
    </submittedName>
</protein>
<keyword evidence="2" id="KW-0479">Metal-binding</keyword>
<comment type="similarity">
    <text evidence="1">Belongs to the Gfa family.</text>
</comment>
<dbReference type="RefSeq" id="WP_087630933.1">
    <property type="nucleotide sequence ID" value="NZ_FCNZ02000009.1"/>
</dbReference>
<evidence type="ECO:0000256" key="2">
    <source>
        <dbReference type="ARBA" id="ARBA00022723"/>
    </source>
</evidence>
<organism evidence="6 7">
    <name type="scientific">Caballeronia telluris</name>
    <dbReference type="NCBI Taxonomy" id="326475"/>
    <lineage>
        <taxon>Bacteria</taxon>
        <taxon>Pseudomonadati</taxon>
        <taxon>Pseudomonadota</taxon>
        <taxon>Betaproteobacteria</taxon>
        <taxon>Burkholderiales</taxon>
        <taxon>Burkholderiaceae</taxon>
        <taxon>Caballeronia</taxon>
    </lineage>
</organism>
<dbReference type="PANTHER" id="PTHR33337">
    <property type="entry name" value="GFA DOMAIN-CONTAINING PROTEIN"/>
    <property type="match status" value="1"/>
</dbReference>
<keyword evidence="3" id="KW-0862">Zinc</keyword>
<evidence type="ECO:0000256" key="3">
    <source>
        <dbReference type="ARBA" id="ARBA00022833"/>
    </source>
</evidence>
<keyword evidence="4" id="KW-0456">Lyase</keyword>
<dbReference type="GO" id="GO:0016846">
    <property type="term" value="F:carbon-sulfur lyase activity"/>
    <property type="evidence" value="ECO:0007669"/>
    <property type="project" value="InterPro"/>
</dbReference>
<proteinExistence type="inferred from homology"/>
<name>A0A158I498_9BURK</name>
<dbReference type="GO" id="GO:0046872">
    <property type="term" value="F:metal ion binding"/>
    <property type="evidence" value="ECO:0007669"/>
    <property type="project" value="UniProtKB-KW"/>
</dbReference>
<dbReference type="Proteomes" id="UP000054717">
    <property type="component" value="Unassembled WGS sequence"/>
</dbReference>
<feature type="domain" description="CENP-V/GFA" evidence="5">
    <location>
        <begin position="4"/>
        <end position="107"/>
    </location>
</feature>
<comment type="caution">
    <text evidence="6">The sequence shown here is derived from an EMBL/GenBank/DDBJ whole genome shotgun (WGS) entry which is preliminary data.</text>
</comment>
<accession>A0A158I498</accession>
<keyword evidence="7" id="KW-1185">Reference proteome</keyword>